<accession>A0A552UG89</accession>
<feature type="coiled-coil region" evidence="1">
    <location>
        <begin position="26"/>
        <end position="53"/>
    </location>
</feature>
<dbReference type="EMBL" id="VJWA01000001">
    <property type="protein sequence ID" value="TRW17234.1"/>
    <property type="molecule type" value="Genomic_DNA"/>
</dbReference>
<evidence type="ECO:0000256" key="2">
    <source>
        <dbReference type="SAM" id="SignalP"/>
    </source>
</evidence>
<reference evidence="3 4" key="1">
    <citation type="submission" date="2019-07" db="EMBL/GenBank/DDBJ databases">
        <title>Novel species isolated from glacier.</title>
        <authorList>
            <person name="Liu Q."/>
            <person name="Xin Y.-H."/>
        </authorList>
    </citation>
    <scope>NUCLEOTIDE SEQUENCE [LARGE SCALE GENOMIC DNA]</scope>
    <source>
        <strain evidence="3 4">LB1R16</strain>
    </source>
</reference>
<dbReference type="OrthoDB" id="5297564at2"/>
<feature type="signal peptide" evidence="2">
    <location>
        <begin position="1"/>
        <end position="22"/>
    </location>
</feature>
<proteinExistence type="predicted"/>
<organism evidence="3 4">
    <name type="scientific">Glacieibacterium frigidum</name>
    <dbReference type="NCBI Taxonomy" id="2593303"/>
    <lineage>
        <taxon>Bacteria</taxon>
        <taxon>Pseudomonadati</taxon>
        <taxon>Pseudomonadota</taxon>
        <taxon>Alphaproteobacteria</taxon>
        <taxon>Sphingomonadales</taxon>
        <taxon>Sphingosinicellaceae</taxon>
        <taxon>Glacieibacterium</taxon>
    </lineage>
</organism>
<dbReference type="AlphaFoldDB" id="A0A552UG89"/>
<dbReference type="Proteomes" id="UP000317894">
    <property type="component" value="Unassembled WGS sequence"/>
</dbReference>
<name>A0A552UG89_9SPHN</name>
<evidence type="ECO:0000313" key="3">
    <source>
        <dbReference type="EMBL" id="TRW17234.1"/>
    </source>
</evidence>
<sequence>MRRTGTWACLLPVALAAAPLHAEPVFDSLKAEIAAQRQELETQRLRLQKLEDRLLGLSRGTAAADQIAAPSPLAPDPAAPPSSPVPGTQVVGVAPPERDRAPEVAVMSEQGGIVTRAGQFTVEPSFEYARADRNRVIFRGIEVPQSVLVGVFDINESRQDILTAALGLRYGVSSRIELNGRVPFVYRNDVSVLTAAAPNQNSSVDRSDVPARGRNIGDVEFGARYQLTSGRRGFPYLIAGIQAVAPTGSNPFTVRRDTGTGVALRSATGAGFWGVTPTLTALLPTDPAVLFGSLGYTRNFGRSFEGVQLSQDVLIDYVKPGDAIQGSAGIGISLNPRVALSLGYAHSWSFGTRTVGRAIQRGGLTGPTTSAPFDSRLRDLQVARLLFGVSYRTSPSTTVNWNVELGATADAPDVRTTLRIPFSFGGRN</sequence>
<keyword evidence="4" id="KW-1185">Reference proteome</keyword>
<evidence type="ECO:0000256" key="1">
    <source>
        <dbReference type="SAM" id="Coils"/>
    </source>
</evidence>
<evidence type="ECO:0000313" key="4">
    <source>
        <dbReference type="Proteomes" id="UP000317894"/>
    </source>
</evidence>
<evidence type="ECO:0008006" key="5">
    <source>
        <dbReference type="Google" id="ProtNLM"/>
    </source>
</evidence>
<gene>
    <name evidence="3" type="ORF">FMM06_03310</name>
</gene>
<keyword evidence="1" id="KW-0175">Coiled coil</keyword>
<feature type="chain" id="PRO_5022011989" description="Transporter" evidence="2">
    <location>
        <begin position="23"/>
        <end position="428"/>
    </location>
</feature>
<protein>
    <recommendedName>
        <fullName evidence="5">Transporter</fullName>
    </recommendedName>
</protein>
<comment type="caution">
    <text evidence="3">The sequence shown here is derived from an EMBL/GenBank/DDBJ whole genome shotgun (WGS) entry which is preliminary data.</text>
</comment>
<keyword evidence="2" id="KW-0732">Signal</keyword>
<dbReference type="RefSeq" id="WP_143554779.1">
    <property type="nucleotide sequence ID" value="NZ_VJWA01000001.1"/>
</dbReference>